<keyword evidence="3" id="KW-1185">Reference proteome</keyword>
<dbReference type="EMBL" id="FMVT01000005">
    <property type="protein sequence ID" value="SCY54171.1"/>
    <property type="molecule type" value="Genomic_DNA"/>
</dbReference>
<dbReference type="InterPro" id="IPR006143">
    <property type="entry name" value="RND_pump_MFP"/>
</dbReference>
<dbReference type="PANTHER" id="PTHR30469:SF15">
    <property type="entry name" value="HLYD FAMILY OF SECRETION PROTEINS"/>
    <property type="match status" value="1"/>
</dbReference>
<proteinExistence type="inferred from homology"/>
<dbReference type="Gene3D" id="2.40.30.170">
    <property type="match status" value="1"/>
</dbReference>
<dbReference type="Gene3D" id="1.10.287.470">
    <property type="entry name" value="Helix hairpin bin"/>
    <property type="match status" value="1"/>
</dbReference>
<sequence>MQTAQSAATLQRATHLNTREINADTALEEAPTAFDQQRIAKRNAERDLGLTVLRAPFDAMVAQCLAEENAFIQPGMAVVKLHDVSEWRVEVAVPETLMRGSFETDNVRIEALIDPATAGYVAMVYREHETEPDSVTRNYLVTFAAALSVESNLLLGMLVPIKVQVAADQALRGVLVQETTLVTKPDDTLRVWRVEKSKAVPTPVAFGEVADGGVCMMEGIDAGDIVITAGYNALREDRPVRPLTDG</sequence>
<dbReference type="GO" id="GO:1990281">
    <property type="term" value="C:efflux pump complex"/>
    <property type="evidence" value="ECO:0007669"/>
    <property type="project" value="TreeGrafter"/>
</dbReference>
<evidence type="ECO:0000256" key="1">
    <source>
        <dbReference type="ARBA" id="ARBA00009477"/>
    </source>
</evidence>
<dbReference type="PANTHER" id="PTHR30469">
    <property type="entry name" value="MULTIDRUG RESISTANCE PROTEIN MDTA"/>
    <property type="match status" value="1"/>
</dbReference>
<organism evidence="2 3">
    <name type="scientific">Paracoccus tibetensis</name>
    <dbReference type="NCBI Taxonomy" id="336292"/>
    <lineage>
        <taxon>Bacteria</taxon>
        <taxon>Pseudomonadati</taxon>
        <taxon>Pseudomonadota</taxon>
        <taxon>Alphaproteobacteria</taxon>
        <taxon>Rhodobacterales</taxon>
        <taxon>Paracoccaceae</taxon>
        <taxon>Paracoccus</taxon>
    </lineage>
</organism>
<dbReference type="STRING" id="336292.SAMN05660710_01897"/>
<comment type="similarity">
    <text evidence="1">Belongs to the membrane fusion protein (MFP) (TC 8.A.1) family.</text>
</comment>
<protein>
    <submittedName>
        <fullName evidence="2">RND family efflux transporter, MFP subunit</fullName>
    </submittedName>
</protein>
<dbReference type="Gene3D" id="2.40.50.100">
    <property type="match status" value="1"/>
</dbReference>
<dbReference type="AlphaFoldDB" id="A0A1G5GRY8"/>
<evidence type="ECO:0000313" key="3">
    <source>
        <dbReference type="Proteomes" id="UP000199502"/>
    </source>
</evidence>
<reference evidence="2 3" key="1">
    <citation type="submission" date="2016-10" db="EMBL/GenBank/DDBJ databases">
        <authorList>
            <person name="de Groot N.N."/>
        </authorList>
    </citation>
    <scope>NUCLEOTIDE SEQUENCE [LARGE SCALE GENOMIC DNA]</scope>
    <source>
        <strain evidence="2 3">CGMCC 1.8925</strain>
    </source>
</reference>
<dbReference type="Proteomes" id="UP000199502">
    <property type="component" value="Unassembled WGS sequence"/>
</dbReference>
<accession>A0A1G5GRY8</accession>
<dbReference type="Gene3D" id="2.40.420.20">
    <property type="match status" value="1"/>
</dbReference>
<dbReference type="GO" id="GO:0015562">
    <property type="term" value="F:efflux transmembrane transporter activity"/>
    <property type="evidence" value="ECO:0007669"/>
    <property type="project" value="TreeGrafter"/>
</dbReference>
<dbReference type="NCBIfam" id="TIGR01730">
    <property type="entry name" value="RND_mfp"/>
    <property type="match status" value="1"/>
</dbReference>
<dbReference type="SUPFAM" id="SSF111369">
    <property type="entry name" value="HlyD-like secretion proteins"/>
    <property type="match status" value="1"/>
</dbReference>
<gene>
    <name evidence="2" type="ORF">SAMN05660710_01897</name>
</gene>
<evidence type="ECO:0000313" key="2">
    <source>
        <dbReference type="EMBL" id="SCY54171.1"/>
    </source>
</evidence>
<name>A0A1G5GRY8_9RHOB</name>